<feature type="chain" id="PRO_5030756712" evidence="1">
    <location>
        <begin position="18"/>
        <end position="164"/>
    </location>
</feature>
<name>A0A7S4PLL6_9EUKA</name>
<evidence type="ECO:0000256" key="1">
    <source>
        <dbReference type="SAM" id="SignalP"/>
    </source>
</evidence>
<reference evidence="2" key="1">
    <citation type="submission" date="2021-01" db="EMBL/GenBank/DDBJ databases">
        <authorList>
            <person name="Corre E."/>
            <person name="Pelletier E."/>
            <person name="Niang G."/>
            <person name="Scheremetjew M."/>
            <person name="Finn R."/>
            <person name="Kale V."/>
            <person name="Holt S."/>
            <person name="Cochrane G."/>
            <person name="Meng A."/>
            <person name="Brown T."/>
            <person name="Cohen L."/>
        </authorList>
    </citation>
    <scope>NUCLEOTIDE SEQUENCE</scope>
    <source>
        <strain evidence="2">SoJaBio B1-5/56/2</strain>
    </source>
</reference>
<feature type="signal peptide" evidence="1">
    <location>
        <begin position="1"/>
        <end position="17"/>
    </location>
</feature>
<accession>A0A7S4PLL6</accession>
<dbReference type="EMBL" id="HBKR01038643">
    <property type="protein sequence ID" value="CAE2338587.1"/>
    <property type="molecule type" value="Transcribed_RNA"/>
</dbReference>
<sequence>MISLLCELRMLVPTVRAFCPPTSPLAKALRFNKKHFLNENRRVPKWKLKCQYPVDRIKSSYDRKVEQARYFSEHMLRPYAQQKNTTKGDEVVTQAKNDQIVESHGKNRKNSSARDLLNQMANTCANHTSSLYDYDKAVKEQAEIIDKLQERIKSSWTRIVHKED</sequence>
<protein>
    <submittedName>
        <fullName evidence="2">Uncharacterized protein</fullName>
    </submittedName>
</protein>
<evidence type="ECO:0000313" key="2">
    <source>
        <dbReference type="EMBL" id="CAE2338587.1"/>
    </source>
</evidence>
<proteinExistence type="predicted"/>
<gene>
    <name evidence="2" type="ORF">NAES01612_LOCUS25220</name>
</gene>
<keyword evidence="1" id="KW-0732">Signal</keyword>
<dbReference type="AlphaFoldDB" id="A0A7S4PLL6"/>
<organism evidence="2">
    <name type="scientific">Paramoeba aestuarina</name>
    <dbReference type="NCBI Taxonomy" id="180227"/>
    <lineage>
        <taxon>Eukaryota</taxon>
        <taxon>Amoebozoa</taxon>
        <taxon>Discosea</taxon>
        <taxon>Flabellinia</taxon>
        <taxon>Dactylopodida</taxon>
        <taxon>Paramoebidae</taxon>
        <taxon>Paramoeba</taxon>
    </lineage>
</organism>